<name>A0A2I0B518_9ASPA</name>
<proteinExistence type="predicted"/>
<dbReference type="Proteomes" id="UP000236161">
    <property type="component" value="Unassembled WGS sequence"/>
</dbReference>
<reference evidence="1 2" key="1">
    <citation type="journal article" date="2017" name="Nature">
        <title>The Apostasia genome and the evolution of orchids.</title>
        <authorList>
            <person name="Zhang G.Q."/>
            <person name="Liu K.W."/>
            <person name="Li Z."/>
            <person name="Lohaus R."/>
            <person name="Hsiao Y.Y."/>
            <person name="Niu S.C."/>
            <person name="Wang J.Y."/>
            <person name="Lin Y.C."/>
            <person name="Xu Q."/>
            <person name="Chen L.J."/>
            <person name="Yoshida K."/>
            <person name="Fujiwara S."/>
            <person name="Wang Z.W."/>
            <person name="Zhang Y.Q."/>
            <person name="Mitsuda N."/>
            <person name="Wang M."/>
            <person name="Liu G.H."/>
            <person name="Pecoraro L."/>
            <person name="Huang H.X."/>
            <person name="Xiao X.J."/>
            <person name="Lin M."/>
            <person name="Wu X.Y."/>
            <person name="Wu W.L."/>
            <person name="Chen Y.Y."/>
            <person name="Chang S.B."/>
            <person name="Sakamoto S."/>
            <person name="Ohme-Takagi M."/>
            <person name="Yagi M."/>
            <person name="Zeng S.J."/>
            <person name="Shen C.Y."/>
            <person name="Yeh C.M."/>
            <person name="Luo Y.B."/>
            <person name="Tsai W.C."/>
            <person name="Van de Peer Y."/>
            <person name="Liu Z.J."/>
        </authorList>
    </citation>
    <scope>NUCLEOTIDE SEQUENCE [LARGE SCALE GENOMIC DNA]</scope>
    <source>
        <strain evidence="2">cv. Shenzhen</strain>
        <tissue evidence="1">Stem</tissue>
    </source>
</reference>
<sequence length="78" mass="8894">MHLQRSSCQIPWSASSTCSITRPRQPFFDQQHNMLNAIGANNLQSSIQLLEITIHILYHHLGTMTGMEYAAAEVPRHY</sequence>
<keyword evidence="2" id="KW-1185">Reference proteome</keyword>
<accession>A0A2I0B518</accession>
<protein>
    <submittedName>
        <fullName evidence="1">Uncharacterized protein</fullName>
    </submittedName>
</protein>
<evidence type="ECO:0000313" key="2">
    <source>
        <dbReference type="Proteomes" id="UP000236161"/>
    </source>
</evidence>
<organism evidence="1 2">
    <name type="scientific">Apostasia shenzhenica</name>
    <dbReference type="NCBI Taxonomy" id="1088818"/>
    <lineage>
        <taxon>Eukaryota</taxon>
        <taxon>Viridiplantae</taxon>
        <taxon>Streptophyta</taxon>
        <taxon>Embryophyta</taxon>
        <taxon>Tracheophyta</taxon>
        <taxon>Spermatophyta</taxon>
        <taxon>Magnoliopsida</taxon>
        <taxon>Liliopsida</taxon>
        <taxon>Asparagales</taxon>
        <taxon>Orchidaceae</taxon>
        <taxon>Apostasioideae</taxon>
        <taxon>Apostasia</taxon>
    </lineage>
</organism>
<evidence type="ECO:0000313" key="1">
    <source>
        <dbReference type="EMBL" id="PKA62888.1"/>
    </source>
</evidence>
<dbReference type="EMBL" id="KZ451912">
    <property type="protein sequence ID" value="PKA62888.1"/>
    <property type="molecule type" value="Genomic_DNA"/>
</dbReference>
<dbReference type="AlphaFoldDB" id="A0A2I0B518"/>
<gene>
    <name evidence="1" type="ORF">AXF42_Ash018882</name>
</gene>